<keyword evidence="3" id="KW-1185">Reference proteome</keyword>
<dbReference type="EMBL" id="FNCW01000003">
    <property type="protein sequence ID" value="SDG57028.1"/>
    <property type="molecule type" value="Genomic_DNA"/>
</dbReference>
<name>A0A1G7VBU6_9FLAO</name>
<dbReference type="RefSeq" id="WP_093365963.1">
    <property type="nucleotide sequence ID" value="NZ_FNCW01000003.1"/>
</dbReference>
<keyword evidence="1" id="KW-0732">Signal</keyword>
<organism evidence="2 3">
    <name type="scientific">Psychroflexus sediminis</name>
    <dbReference type="NCBI Taxonomy" id="470826"/>
    <lineage>
        <taxon>Bacteria</taxon>
        <taxon>Pseudomonadati</taxon>
        <taxon>Bacteroidota</taxon>
        <taxon>Flavobacteriia</taxon>
        <taxon>Flavobacteriales</taxon>
        <taxon>Flavobacteriaceae</taxon>
        <taxon>Psychroflexus</taxon>
    </lineage>
</organism>
<evidence type="ECO:0000313" key="3">
    <source>
        <dbReference type="Proteomes" id="UP000199296"/>
    </source>
</evidence>
<evidence type="ECO:0000256" key="1">
    <source>
        <dbReference type="SAM" id="SignalP"/>
    </source>
</evidence>
<sequence length="177" mass="19969">MKQIKLMGLVMAIAIMSSTAVAQDFTKYDNVREITSIVISKSMFKFMSKLDLDSNDEDVKAYLDLVENLDDIKIYTTESIKYGQQLQSDFNILKSKSNLEELMKVNSEGKNVNFYIEPGKSDDYVNQLLMFINSSEASDPQSVLMIIKGNIDLKNISKLTSQMNIPGGKSLDKLKDQ</sequence>
<gene>
    <name evidence="2" type="ORF">SAMN04488027_103206</name>
</gene>
<dbReference type="Pfam" id="PF14060">
    <property type="entry name" value="DUF4252"/>
    <property type="match status" value="1"/>
</dbReference>
<feature type="chain" id="PRO_5011735591" description="DUF4252 domain-containing protein" evidence="1">
    <location>
        <begin position="23"/>
        <end position="177"/>
    </location>
</feature>
<dbReference type="OrthoDB" id="705638at2"/>
<proteinExistence type="predicted"/>
<protein>
    <recommendedName>
        <fullName evidence="4">DUF4252 domain-containing protein</fullName>
    </recommendedName>
</protein>
<evidence type="ECO:0000313" key="2">
    <source>
        <dbReference type="EMBL" id="SDG57028.1"/>
    </source>
</evidence>
<dbReference type="Proteomes" id="UP000199296">
    <property type="component" value="Unassembled WGS sequence"/>
</dbReference>
<reference evidence="2 3" key="1">
    <citation type="submission" date="2016-10" db="EMBL/GenBank/DDBJ databases">
        <authorList>
            <person name="de Groot N.N."/>
        </authorList>
    </citation>
    <scope>NUCLEOTIDE SEQUENCE [LARGE SCALE GENOMIC DNA]</scope>
    <source>
        <strain evidence="2 3">DSM 19803</strain>
    </source>
</reference>
<feature type="signal peptide" evidence="1">
    <location>
        <begin position="1"/>
        <end position="22"/>
    </location>
</feature>
<dbReference type="InterPro" id="IPR025348">
    <property type="entry name" value="DUF4252"/>
</dbReference>
<dbReference type="AlphaFoldDB" id="A0A1G7VBU6"/>
<evidence type="ECO:0008006" key="4">
    <source>
        <dbReference type="Google" id="ProtNLM"/>
    </source>
</evidence>
<accession>A0A1G7VBU6</accession>
<dbReference type="STRING" id="470826.SAMN04488027_103206"/>